<sequence length="158" mass="17085">MSGLEIVLLVAGGIYITKKVRERKQQKQLNAAGIYPQSRPLGGRTTQRHGVPQLVQEGQNQKVPAEEELLPAYTPPQSGSTRAQPDGGEKGGLPSYYEAVEGGEGQERPEGVGVDSLSSTTAGVASNVRLEGPASADETKKGRQRRWKVWKNEKVQHV</sequence>
<organism evidence="2 3">
    <name type="scientific">Lithohypha guttulata</name>
    <dbReference type="NCBI Taxonomy" id="1690604"/>
    <lineage>
        <taxon>Eukaryota</taxon>
        <taxon>Fungi</taxon>
        <taxon>Dikarya</taxon>
        <taxon>Ascomycota</taxon>
        <taxon>Pezizomycotina</taxon>
        <taxon>Eurotiomycetes</taxon>
        <taxon>Chaetothyriomycetidae</taxon>
        <taxon>Chaetothyriales</taxon>
        <taxon>Trichomeriaceae</taxon>
        <taxon>Lithohypha</taxon>
    </lineage>
</organism>
<evidence type="ECO:0000256" key="1">
    <source>
        <dbReference type="SAM" id="MobiDB-lite"/>
    </source>
</evidence>
<accession>A0ABR0KJJ0</accession>
<dbReference type="EMBL" id="JAVRRG010000014">
    <property type="protein sequence ID" value="KAK5098464.1"/>
    <property type="molecule type" value="Genomic_DNA"/>
</dbReference>
<evidence type="ECO:0000313" key="2">
    <source>
        <dbReference type="EMBL" id="KAK5098464.1"/>
    </source>
</evidence>
<reference evidence="2 3" key="1">
    <citation type="submission" date="2023-08" db="EMBL/GenBank/DDBJ databases">
        <title>Black Yeasts Isolated from many extreme environments.</title>
        <authorList>
            <person name="Coleine C."/>
            <person name="Stajich J.E."/>
            <person name="Selbmann L."/>
        </authorList>
    </citation>
    <scope>NUCLEOTIDE SEQUENCE [LARGE SCALE GENOMIC DNA]</scope>
    <source>
        <strain evidence="2 3">CCFEE 5885</strain>
    </source>
</reference>
<dbReference type="Proteomes" id="UP001345013">
    <property type="component" value="Unassembled WGS sequence"/>
</dbReference>
<gene>
    <name evidence="2" type="ORF">LTR24_001782</name>
</gene>
<feature type="region of interest" description="Disordered" evidence="1">
    <location>
        <begin position="26"/>
        <end position="158"/>
    </location>
</feature>
<name>A0ABR0KJJ0_9EURO</name>
<protein>
    <submittedName>
        <fullName evidence="2">Uncharacterized protein</fullName>
    </submittedName>
</protein>
<evidence type="ECO:0000313" key="3">
    <source>
        <dbReference type="Proteomes" id="UP001345013"/>
    </source>
</evidence>
<comment type="caution">
    <text evidence="2">The sequence shown here is derived from an EMBL/GenBank/DDBJ whole genome shotgun (WGS) entry which is preliminary data.</text>
</comment>
<proteinExistence type="predicted"/>
<keyword evidence="3" id="KW-1185">Reference proteome</keyword>